<evidence type="ECO:0000313" key="4">
    <source>
        <dbReference type="EMBL" id="KAK3238221.1"/>
    </source>
</evidence>
<feature type="transmembrane region" description="Helical" evidence="2">
    <location>
        <begin position="164"/>
        <end position="185"/>
    </location>
</feature>
<evidence type="ECO:0000256" key="2">
    <source>
        <dbReference type="SAM" id="Phobius"/>
    </source>
</evidence>
<keyword evidence="2" id="KW-1133">Transmembrane helix</keyword>
<protein>
    <recommendedName>
        <fullName evidence="3">Potassium channel domain-containing protein</fullName>
    </recommendedName>
</protein>
<evidence type="ECO:0000256" key="1">
    <source>
        <dbReference type="SAM" id="MobiDB-lite"/>
    </source>
</evidence>
<proteinExistence type="predicted"/>
<name>A0AAE0ERS8_9CHLO</name>
<gene>
    <name evidence="4" type="ORF">CYMTET_51753</name>
</gene>
<keyword evidence="2" id="KW-0472">Membrane</keyword>
<dbReference type="Pfam" id="PF07885">
    <property type="entry name" value="Ion_trans_2"/>
    <property type="match status" value="1"/>
</dbReference>
<feature type="region of interest" description="Disordered" evidence="1">
    <location>
        <begin position="314"/>
        <end position="338"/>
    </location>
</feature>
<comment type="caution">
    <text evidence="4">The sequence shown here is derived from an EMBL/GenBank/DDBJ whole genome shotgun (WGS) entry which is preliminary data.</text>
</comment>
<sequence length="466" mass="52995">MLAVISISVTVVELEVAWNGTTLEKSSLAQILKAISSSLTAVLVFRIWKYYRSLLKKDASKANVLAIPHISSSKYKWMFFMEVIVCSAHAPPYMDFTWKVIDRPFVNDKFGLLVLARLYLGLRVVRDSTSVFRKRQAFLREKGTQMAHAKFGVALVFKYLFQRYAFQTLLGFILVSFTMMTYLMYICEREMQPEKFGNLKNAAWFVAESLTTVGYGDLIPQSDLGKALSAICVSMGIIIAAVTTGVISSKLMLKVYQQEVVDFIKREEVIRKERVAAVRYIQHNWHMKRVKLRIKSQKERLLLRKQTLAASRIARSASNGEGEGRVARAPSRSASRADRSSAIGMLTADVGEYSSMMYDNFTFSRLMLQNEALMDELRAARRKRVIVANKTHPHGSDDHRCSDHTSPSDTISVVNERLEKMELGMEKLLEIHAQQQSSPVLWRTEESKSSDAFRRRDFINDGCAHV</sequence>
<feature type="transmembrane region" description="Helical" evidence="2">
    <location>
        <begin position="227"/>
        <end position="247"/>
    </location>
</feature>
<dbReference type="SUPFAM" id="SSF81324">
    <property type="entry name" value="Voltage-gated potassium channels"/>
    <property type="match status" value="1"/>
</dbReference>
<evidence type="ECO:0000259" key="3">
    <source>
        <dbReference type="Pfam" id="PF07885"/>
    </source>
</evidence>
<dbReference type="Proteomes" id="UP001190700">
    <property type="component" value="Unassembled WGS sequence"/>
</dbReference>
<dbReference type="PANTHER" id="PTHR10153">
    <property type="entry name" value="SMALL CONDUCTANCE CALCIUM-ACTIVATED POTASSIUM CHANNEL"/>
    <property type="match status" value="1"/>
</dbReference>
<dbReference type="InterPro" id="IPR013099">
    <property type="entry name" value="K_chnl_dom"/>
</dbReference>
<feature type="domain" description="Potassium channel" evidence="3">
    <location>
        <begin position="176"/>
        <end position="251"/>
    </location>
</feature>
<keyword evidence="2" id="KW-0812">Transmembrane</keyword>
<dbReference type="PRINTS" id="PR00169">
    <property type="entry name" value="KCHANNEL"/>
</dbReference>
<dbReference type="GO" id="GO:0016020">
    <property type="term" value="C:membrane"/>
    <property type="evidence" value="ECO:0007669"/>
    <property type="project" value="InterPro"/>
</dbReference>
<dbReference type="EMBL" id="LGRX02034297">
    <property type="protein sequence ID" value="KAK3238221.1"/>
    <property type="molecule type" value="Genomic_DNA"/>
</dbReference>
<reference evidence="4 5" key="1">
    <citation type="journal article" date="2015" name="Genome Biol. Evol.">
        <title>Comparative Genomics of a Bacterivorous Green Alga Reveals Evolutionary Causalities and Consequences of Phago-Mixotrophic Mode of Nutrition.</title>
        <authorList>
            <person name="Burns J.A."/>
            <person name="Paasch A."/>
            <person name="Narechania A."/>
            <person name="Kim E."/>
        </authorList>
    </citation>
    <scope>NUCLEOTIDE SEQUENCE [LARGE SCALE GENOMIC DNA]</scope>
    <source>
        <strain evidence="4 5">PLY_AMNH</strain>
    </source>
</reference>
<dbReference type="InterPro" id="IPR015449">
    <property type="entry name" value="K_chnl_Ca-activ_SK"/>
</dbReference>
<accession>A0AAE0ERS8</accession>
<dbReference type="AlphaFoldDB" id="A0AAE0ERS8"/>
<dbReference type="Gene3D" id="1.10.287.70">
    <property type="match status" value="1"/>
</dbReference>
<dbReference type="GO" id="GO:0016286">
    <property type="term" value="F:small conductance calcium-activated potassium channel activity"/>
    <property type="evidence" value="ECO:0007669"/>
    <property type="project" value="InterPro"/>
</dbReference>
<keyword evidence="5" id="KW-1185">Reference proteome</keyword>
<evidence type="ECO:0000313" key="5">
    <source>
        <dbReference type="Proteomes" id="UP001190700"/>
    </source>
</evidence>
<organism evidence="4 5">
    <name type="scientific">Cymbomonas tetramitiformis</name>
    <dbReference type="NCBI Taxonomy" id="36881"/>
    <lineage>
        <taxon>Eukaryota</taxon>
        <taxon>Viridiplantae</taxon>
        <taxon>Chlorophyta</taxon>
        <taxon>Pyramimonadophyceae</taxon>
        <taxon>Pyramimonadales</taxon>
        <taxon>Pyramimonadaceae</taxon>
        <taxon>Cymbomonas</taxon>
    </lineage>
</organism>